<dbReference type="AlphaFoldDB" id="A0A0E3WYL9"/>
<dbReference type="PIRSF" id="PIRSF005357">
    <property type="entry name" value="UCP005357"/>
    <property type="match status" value="1"/>
</dbReference>
<dbReference type="SUPFAM" id="SSF53756">
    <property type="entry name" value="UDP-Glycosyltransferase/glycogen phosphorylase"/>
    <property type="match status" value="1"/>
</dbReference>
<dbReference type="Pfam" id="PF04007">
    <property type="entry name" value="DUF354"/>
    <property type="match status" value="1"/>
</dbReference>
<dbReference type="OrthoDB" id="185087at2157"/>
<name>A0A0E3WYL9_METMT</name>
<reference evidence="1 2" key="1">
    <citation type="submission" date="2014-07" db="EMBL/GenBank/DDBJ databases">
        <title>Methanogenic archaea and the global carbon cycle.</title>
        <authorList>
            <person name="Henriksen J.R."/>
            <person name="Luke J."/>
            <person name="Reinhart S."/>
            <person name="Benedict M.N."/>
            <person name="Youngblut N.D."/>
            <person name="Metcalf M.E."/>
            <person name="Whitaker R.J."/>
            <person name="Metcalf W.W."/>
        </authorList>
    </citation>
    <scope>NUCLEOTIDE SEQUENCE [LARGE SCALE GENOMIC DNA]</scope>
    <source>
        <strain evidence="1 2">MM1</strain>
    </source>
</reference>
<accession>A0A0E3WYL9</accession>
<gene>
    <name evidence="1" type="ORF">MCMEM_0236</name>
</gene>
<dbReference type="GeneID" id="24892712"/>
<dbReference type="PANTHER" id="PTHR39662:SF1">
    <property type="entry name" value="DUF354 DOMAIN-CONTAINING PROTEIN"/>
    <property type="match status" value="1"/>
</dbReference>
<evidence type="ECO:0000313" key="1">
    <source>
        <dbReference type="EMBL" id="AKB84289.1"/>
    </source>
</evidence>
<dbReference type="Proteomes" id="UP000033048">
    <property type="component" value="Chromosome"/>
</dbReference>
<dbReference type="KEGG" id="mmet:MCMEM_0236"/>
<sequence length="360" mass="41020">MKILVSLSHPAHVHLFKYVIWDLQRKGHCVKIVARDKEICTNLLDIYNFDYTVISKVGNGLFGLGIEMFSRIKNLIPIIRSFNPDCIISLLDPSVSISAKICGKDLISFSDTEHCKIIIKLSLPFTDLILTPCCFKKDFGKKQVRYTGYHELAYLHPNYFTPNPEVLSELELKEGDPFIIMRFVSWGASHDVGHHGIQDKVKFVEELEKYGPVLITSEVQLESELEDYRIKVSSEKLHDLLYYASLCVGDGGTTAVESAILGTPSIYVSSLVGTMGNFSELEAKYGLLLNYNDSHLALEKAVKLMQKPNLKDEWTMKKAQLLNDKIDVTAFIIWFIENYPESLITMKRHPDTQYNFRVIE</sequence>
<dbReference type="RefSeq" id="WP_048204515.1">
    <property type="nucleotide sequence ID" value="NZ_CP009518.1"/>
</dbReference>
<dbReference type="EMBL" id="CP009518">
    <property type="protein sequence ID" value="AKB84289.1"/>
    <property type="molecule type" value="Genomic_DNA"/>
</dbReference>
<protein>
    <recommendedName>
        <fullName evidence="3">DUF354 domain-containing protein</fullName>
    </recommendedName>
</protein>
<dbReference type="InterPro" id="IPR007152">
    <property type="entry name" value="DUF354"/>
</dbReference>
<proteinExistence type="predicted"/>
<organism evidence="1 2">
    <name type="scientific">Methanococcoides methylutens MM1</name>
    <dbReference type="NCBI Taxonomy" id="1434104"/>
    <lineage>
        <taxon>Archaea</taxon>
        <taxon>Methanobacteriati</taxon>
        <taxon>Methanobacteriota</taxon>
        <taxon>Stenosarchaea group</taxon>
        <taxon>Methanomicrobia</taxon>
        <taxon>Methanosarcinales</taxon>
        <taxon>Methanosarcinaceae</taxon>
        <taxon>Methanococcoides</taxon>
    </lineage>
</organism>
<dbReference type="PATRIC" id="fig|1434104.5.peg.249"/>
<evidence type="ECO:0008006" key="3">
    <source>
        <dbReference type="Google" id="ProtNLM"/>
    </source>
</evidence>
<dbReference type="PANTHER" id="PTHR39662">
    <property type="entry name" value="DUF354 DOMAIN-CONTAINING PROTEIN-RELATED"/>
    <property type="match status" value="1"/>
</dbReference>
<evidence type="ECO:0000313" key="2">
    <source>
        <dbReference type="Proteomes" id="UP000033048"/>
    </source>
</evidence>
<keyword evidence="2" id="KW-1185">Reference proteome</keyword>
<dbReference type="STRING" id="1434104.MCMEM_0236"/>
<dbReference type="HOGENOM" id="CLU_064233_0_0_2"/>